<dbReference type="RefSeq" id="XP_041299155.1">
    <property type="nucleotide sequence ID" value="XM_041435313.1"/>
</dbReference>
<gene>
    <name evidence="1" type="ORF">F5147DRAFT_667948</name>
</gene>
<reference evidence="1" key="1">
    <citation type="journal article" date="2020" name="New Phytol.">
        <title>Comparative genomics reveals dynamic genome evolution in host specialist ectomycorrhizal fungi.</title>
        <authorList>
            <person name="Lofgren L.A."/>
            <person name="Nguyen N.H."/>
            <person name="Vilgalys R."/>
            <person name="Ruytinx J."/>
            <person name="Liao H.L."/>
            <person name="Branco S."/>
            <person name="Kuo A."/>
            <person name="LaButti K."/>
            <person name="Lipzen A."/>
            <person name="Andreopoulos W."/>
            <person name="Pangilinan J."/>
            <person name="Riley R."/>
            <person name="Hundley H."/>
            <person name="Na H."/>
            <person name="Barry K."/>
            <person name="Grigoriev I.V."/>
            <person name="Stajich J.E."/>
            <person name="Kennedy P.G."/>
        </authorList>
    </citation>
    <scope>NUCLEOTIDE SEQUENCE</scope>
    <source>
        <strain evidence="1">FC423</strain>
    </source>
</reference>
<dbReference type="EMBL" id="JABBWM010000003">
    <property type="protein sequence ID" value="KAG2119046.1"/>
    <property type="molecule type" value="Genomic_DNA"/>
</dbReference>
<protein>
    <submittedName>
        <fullName evidence="1">Uncharacterized protein</fullName>
    </submittedName>
</protein>
<keyword evidence="2" id="KW-1185">Reference proteome</keyword>
<dbReference type="GeneID" id="64697572"/>
<accession>A0A9P7K029</accession>
<evidence type="ECO:0000313" key="2">
    <source>
        <dbReference type="Proteomes" id="UP000823399"/>
    </source>
</evidence>
<dbReference type="AlphaFoldDB" id="A0A9P7K029"/>
<organism evidence="1 2">
    <name type="scientific">Suillus discolor</name>
    <dbReference type="NCBI Taxonomy" id="1912936"/>
    <lineage>
        <taxon>Eukaryota</taxon>
        <taxon>Fungi</taxon>
        <taxon>Dikarya</taxon>
        <taxon>Basidiomycota</taxon>
        <taxon>Agaricomycotina</taxon>
        <taxon>Agaricomycetes</taxon>
        <taxon>Agaricomycetidae</taxon>
        <taxon>Boletales</taxon>
        <taxon>Suillineae</taxon>
        <taxon>Suillaceae</taxon>
        <taxon>Suillus</taxon>
    </lineage>
</organism>
<name>A0A9P7K029_9AGAM</name>
<evidence type="ECO:0000313" key="1">
    <source>
        <dbReference type="EMBL" id="KAG2119046.1"/>
    </source>
</evidence>
<sequence length="163" mass="18037">MLLRSVRQARRVWCRSLNVPLQYSTSRATVETDKYGIPLTPTWSVQELLSSYPAPSISPATFKRLHELSALLPPEEGTPEYVKLKHELEELIKLVEATKLIKVEETGNVGIPDGRVIAEGCGIPLDRTPREDGDVRGRDLLSYASRSASGITVVAPPVMVLHH</sequence>
<comment type="caution">
    <text evidence="1">The sequence shown here is derived from an EMBL/GenBank/DDBJ whole genome shotgun (WGS) entry which is preliminary data.</text>
</comment>
<dbReference type="OrthoDB" id="5522061at2759"/>
<proteinExistence type="predicted"/>
<dbReference type="Proteomes" id="UP000823399">
    <property type="component" value="Unassembled WGS sequence"/>
</dbReference>